<dbReference type="PROSITE" id="PS51257">
    <property type="entry name" value="PROKAR_LIPOPROTEIN"/>
    <property type="match status" value="1"/>
</dbReference>
<accession>A0A1I5DMM6</accession>
<dbReference type="RefSeq" id="WP_143086073.1">
    <property type="nucleotide sequence ID" value="NZ_FOVE01000026.1"/>
</dbReference>
<evidence type="ECO:0000256" key="1">
    <source>
        <dbReference type="SAM" id="SignalP"/>
    </source>
</evidence>
<keyword evidence="1" id="KW-0732">Signal</keyword>
<name>A0A1I5DMM6_9NEIS</name>
<dbReference type="AlphaFoldDB" id="A0A1I5DMM6"/>
<dbReference type="Proteomes" id="UP000242869">
    <property type="component" value="Unassembled WGS sequence"/>
</dbReference>
<reference evidence="3" key="1">
    <citation type="submission" date="2016-10" db="EMBL/GenBank/DDBJ databases">
        <authorList>
            <person name="Varghese N."/>
            <person name="Submissions S."/>
        </authorList>
    </citation>
    <scope>NUCLEOTIDE SEQUENCE [LARGE SCALE GENOMIC DNA]</scope>
    <source>
        <strain evidence="3">DSM 6150</strain>
    </source>
</reference>
<evidence type="ECO:0000313" key="2">
    <source>
        <dbReference type="EMBL" id="SFO00367.1"/>
    </source>
</evidence>
<dbReference type="STRING" id="83765.SAMN05660284_02703"/>
<keyword evidence="3" id="KW-1185">Reference proteome</keyword>
<evidence type="ECO:0000313" key="3">
    <source>
        <dbReference type="Proteomes" id="UP000242869"/>
    </source>
</evidence>
<protein>
    <submittedName>
        <fullName evidence="2">Uncharacterized protein</fullName>
    </submittedName>
</protein>
<dbReference type="EMBL" id="FOVE01000026">
    <property type="protein sequence ID" value="SFO00367.1"/>
    <property type="molecule type" value="Genomic_DNA"/>
</dbReference>
<gene>
    <name evidence="2" type="ORF">SAMN05660284_02703</name>
</gene>
<sequence length="132" mass="14347">MRTLIAQSGTIRKAAMLLVASSALFVSSAFAGCQIEGRGSYTPTGNSYKSESTKWLVPKQGAKIVRVSNPGNAERIVLIYSSDGKTITSETSYYIKDLVGMQLKPGHYKFTPLPSSMNRATVHVSIFLDYSC</sequence>
<organism evidence="2 3">
    <name type="scientific">Formivibrio citricus</name>
    <dbReference type="NCBI Taxonomy" id="83765"/>
    <lineage>
        <taxon>Bacteria</taxon>
        <taxon>Pseudomonadati</taxon>
        <taxon>Pseudomonadota</taxon>
        <taxon>Betaproteobacteria</taxon>
        <taxon>Neisseriales</taxon>
        <taxon>Chitinibacteraceae</taxon>
        <taxon>Formivibrio</taxon>
    </lineage>
</organism>
<feature type="chain" id="PRO_5017444640" evidence="1">
    <location>
        <begin position="32"/>
        <end position="132"/>
    </location>
</feature>
<feature type="signal peptide" evidence="1">
    <location>
        <begin position="1"/>
        <end position="31"/>
    </location>
</feature>
<proteinExistence type="predicted"/>